<evidence type="ECO:0000259" key="10">
    <source>
        <dbReference type="Pfam" id="PF04290"/>
    </source>
</evidence>
<feature type="transmembrane region" description="Helical" evidence="9">
    <location>
        <begin position="146"/>
        <end position="168"/>
    </location>
</feature>
<dbReference type="AlphaFoldDB" id="A0A533HZV1"/>
<proteinExistence type="inferred from homology"/>
<evidence type="ECO:0000256" key="7">
    <source>
        <dbReference type="ARBA" id="ARBA00023136"/>
    </source>
</evidence>
<reference evidence="11 12" key="1">
    <citation type="journal article" date="2017" name="Nat. Commun.">
        <title>In situ click chemistry generation of cyclooxygenase-2 inhibitors.</title>
        <authorList>
            <person name="Bhardwaj A."/>
            <person name="Kaur J."/>
            <person name="Wuest M."/>
            <person name="Wuest F."/>
        </authorList>
    </citation>
    <scope>NUCLEOTIDE SEQUENCE [LARGE SCALE GENOMIC DNA]</scope>
    <source>
        <strain evidence="11">S2_012_000_R3_94</strain>
    </source>
</reference>
<dbReference type="PANTHER" id="PTHR35011:SF11">
    <property type="entry name" value="TRAP TRANSPORTER SMALL PERMEASE PROTEIN"/>
    <property type="match status" value="1"/>
</dbReference>
<evidence type="ECO:0000256" key="8">
    <source>
        <dbReference type="ARBA" id="ARBA00038436"/>
    </source>
</evidence>
<comment type="subcellular location">
    <subcellularLocation>
        <location evidence="1 9">Cell inner membrane</location>
        <topology evidence="1 9">Multi-pass membrane protein</topology>
    </subcellularLocation>
</comment>
<dbReference type="Pfam" id="PF04290">
    <property type="entry name" value="DctQ"/>
    <property type="match status" value="1"/>
</dbReference>
<dbReference type="InterPro" id="IPR007387">
    <property type="entry name" value="TRAP_DctQ"/>
</dbReference>
<feature type="transmembrane region" description="Helical" evidence="9">
    <location>
        <begin position="108"/>
        <end position="126"/>
    </location>
</feature>
<name>A0A533HZV1_PARDE</name>
<feature type="transmembrane region" description="Helical" evidence="9">
    <location>
        <begin position="27"/>
        <end position="48"/>
    </location>
</feature>
<evidence type="ECO:0000256" key="6">
    <source>
        <dbReference type="ARBA" id="ARBA00022989"/>
    </source>
</evidence>
<feature type="domain" description="Tripartite ATP-independent periplasmic transporters DctQ component" evidence="10">
    <location>
        <begin position="42"/>
        <end position="167"/>
    </location>
</feature>
<dbReference type="GO" id="GO:0022857">
    <property type="term" value="F:transmembrane transporter activity"/>
    <property type="evidence" value="ECO:0007669"/>
    <property type="project" value="UniProtKB-UniRule"/>
</dbReference>
<evidence type="ECO:0000256" key="4">
    <source>
        <dbReference type="ARBA" id="ARBA00022519"/>
    </source>
</evidence>
<evidence type="ECO:0000256" key="5">
    <source>
        <dbReference type="ARBA" id="ARBA00022692"/>
    </source>
</evidence>
<comment type="caution">
    <text evidence="11">The sequence shown here is derived from an EMBL/GenBank/DDBJ whole genome shotgun (WGS) entry which is preliminary data.</text>
</comment>
<dbReference type="Proteomes" id="UP000315344">
    <property type="component" value="Unassembled WGS sequence"/>
</dbReference>
<evidence type="ECO:0000256" key="1">
    <source>
        <dbReference type="ARBA" id="ARBA00004429"/>
    </source>
</evidence>
<keyword evidence="6 9" id="KW-1133">Transmembrane helix</keyword>
<dbReference type="GO" id="GO:0005886">
    <property type="term" value="C:plasma membrane"/>
    <property type="evidence" value="ECO:0007669"/>
    <property type="project" value="UniProtKB-SubCell"/>
</dbReference>
<gene>
    <name evidence="11" type="ORF">DI616_18590</name>
</gene>
<dbReference type="PANTHER" id="PTHR35011">
    <property type="entry name" value="2,3-DIKETO-L-GULONATE TRAP TRANSPORTER SMALL PERMEASE PROTEIN YIAM"/>
    <property type="match status" value="1"/>
</dbReference>
<dbReference type="InterPro" id="IPR055348">
    <property type="entry name" value="DctQ"/>
</dbReference>
<keyword evidence="2 9" id="KW-0813">Transport</keyword>
<comment type="similarity">
    <text evidence="8 9">Belongs to the TRAP transporter small permease family.</text>
</comment>
<accession>A0A533HZV1</accession>
<evidence type="ECO:0000256" key="3">
    <source>
        <dbReference type="ARBA" id="ARBA00022475"/>
    </source>
</evidence>
<comment type="subunit">
    <text evidence="9">The complex comprises the extracytoplasmic solute receptor protein and the two transmembrane proteins.</text>
</comment>
<comment type="function">
    <text evidence="9">Part of the tripartite ATP-independent periplasmic (TRAP) transport system.</text>
</comment>
<sequence length="185" mass="20998">MAGRRFRADIMDIMDIMRIVSRIFDRIVWLVYAVSSLLMAGLVIMAGWQVWGRYVMNNSPTWTEQATLLALLYITLPLAAVGIRENFHLAVEIIPDLMGPKALLWQERFVLLCLGFFGFYMMTAGYELTTRTWAQTLPLIGVSRGYTYLPLLISGVMTLAFVAEKLVWSVLNPHAKHHPHAPSNL</sequence>
<organism evidence="11 12">
    <name type="scientific">Paracoccus denitrificans</name>
    <dbReference type="NCBI Taxonomy" id="266"/>
    <lineage>
        <taxon>Bacteria</taxon>
        <taxon>Pseudomonadati</taxon>
        <taxon>Pseudomonadota</taxon>
        <taxon>Alphaproteobacteria</taxon>
        <taxon>Rhodobacterales</taxon>
        <taxon>Paracoccaceae</taxon>
        <taxon>Paracoccus</taxon>
    </lineage>
</organism>
<keyword evidence="7 9" id="KW-0472">Membrane</keyword>
<keyword evidence="3" id="KW-1003">Cell membrane</keyword>
<dbReference type="GO" id="GO:0015740">
    <property type="term" value="P:C4-dicarboxylate transport"/>
    <property type="evidence" value="ECO:0007669"/>
    <property type="project" value="TreeGrafter"/>
</dbReference>
<evidence type="ECO:0000313" key="11">
    <source>
        <dbReference type="EMBL" id="TKW64303.1"/>
    </source>
</evidence>
<protein>
    <recommendedName>
        <fullName evidence="9">TRAP transporter small permease protein</fullName>
    </recommendedName>
</protein>
<keyword evidence="4 9" id="KW-0997">Cell inner membrane</keyword>
<dbReference type="EMBL" id="VAFL01000024">
    <property type="protein sequence ID" value="TKW64303.1"/>
    <property type="molecule type" value="Genomic_DNA"/>
</dbReference>
<keyword evidence="5 9" id="KW-0812">Transmembrane</keyword>
<evidence type="ECO:0000313" key="12">
    <source>
        <dbReference type="Proteomes" id="UP000315344"/>
    </source>
</evidence>
<evidence type="ECO:0000256" key="2">
    <source>
        <dbReference type="ARBA" id="ARBA00022448"/>
    </source>
</evidence>
<evidence type="ECO:0000256" key="9">
    <source>
        <dbReference type="RuleBase" id="RU369079"/>
    </source>
</evidence>
<feature type="transmembrane region" description="Helical" evidence="9">
    <location>
        <begin position="68"/>
        <end position="87"/>
    </location>
</feature>